<dbReference type="SUPFAM" id="SSF81301">
    <property type="entry name" value="Nucleotidyltransferase"/>
    <property type="match status" value="1"/>
</dbReference>
<dbReference type="Pfam" id="PF02410">
    <property type="entry name" value="RsfS"/>
    <property type="match status" value="1"/>
</dbReference>
<evidence type="ECO:0000256" key="2">
    <source>
        <dbReference type="HAMAP-Rule" id="MF_01477"/>
    </source>
</evidence>
<dbReference type="PANTHER" id="PTHR21043">
    <property type="entry name" value="IOJAP SUPERFAMILY ORTHOLOG"/>
    <property type="match status" value="1"/>
</dbReference>
<comment type="function">
    <text evidence="2">Functions as a ribosomal silencing factor. Interacts with ribosomal protein uL14 (rplN), blocking formation of intersubunit bridge B8. Prevents association of the 30S and 50S ribosomal subunits and the formation of functional ribosomes, thus repressing translation.</text>
</comment>
<evidence type="ECO:0000313" key="4">
    <source>
        <dbReference type="Proteomes" id="UP000217838"/>
    </source>
</evidence>
<comment type="similarity">
    <text evidence="1 2">Belongs to the Iojap/RsfS family.</text>
</comment>
<organism evidence="3 4">
    <name type="scientific">Aerophobetes bacterium</name>
    <dbReference type="NCBI Taxonomy" id="2030807"/>
    <lineage>
        <taxon>Bacteria</taxon>
        <taxon>Candidatus Aerophobota</taxon>
    </lineage>
</organism>
<dbReference type="EMBL" id="NVUU01000095">
    <property type="protein sequence ID" value="PCI92578.1"/>
    <property type="molecule type" value="Genomic_DNA"/>
</dbReference>
<comment type="caution">
    <text evidence="3">The sequence shown here is derived from an EMBL/GenBank/DDBJ whole genome shotgun (WGS) entry which is preliminary data.</text>
</comment>
<dbReference type="Proteomes" id="UP000217838">
    <property type="component" value="Unassembled WGS sequence"/>
</dbReference>
<sequence length="126" mass="14360">MSPKDLLSTIAQAIYDKKGRNIIALDVRGISSMTDYIIVAEGNVDRHVIAISKTVEESLKEKGEKAAYIEGLRNGDWVVLDYMQVMVHIFMPELREKYQLERLWTDAKIVDLNLETTEETSNITQS</sequence>
<keyword evidence="2" id="KW-0963">Cytoplasm</keyword>
<keyword evidence="2" id="KW-0810">Translation regulation</keyword>
<dbReference type="InterPro" id="IPR043519">
    <property type="entry name" value="NT_sf"/>
</dbReference>
<name>A0A2A4YCK5_UNCAE</name>
<protein>
    <recommendedName>
        <fullName evidence="2">Ribosomal silencing factor RsfS</fullName>
    </recommendedName>
</protein>
<dbReference type="Gene3D" id="3.30.460.10">
    <property type="entry name" value="Beta Polymerase, domain 2"/>
    <property type="match status" value="1"/>
</dbReference>
<dbReference type="GO" id="GO:0017148">
    <property type="term" value="P:negative regulation of translation"/>
    <property type="evidence" value="ECO:0007669"/>
    <property type="project" value="UniProtKB-UniRule"/>
</dbReference>
<evidence type="ECO:0000313" key="3">
    <source>
        <dbReference type="EMBL" id="PCI92578.1"/>
    </source>
</evidence>
<comment type="subunit">
    <text evidence="2">Interacts with ribosomal protein uL14 (rplN).</text>
</comment>
<gene>
    <name evidence="2 3" type="primary">rsfS</name>
    <name evidence="3" type="ORF">COB11_07040</name>
</gene>
<dbReference type="GO" id="GO:0005737">
    <property type="term" value="C:cytoplasm"/>
    <property type="evidence" value="ECO:0007669"/>
    <property type="project" value="UniProtKB-SubCell"/>
</dbReference>
<evidence type="ECO:0000256" key="1">
    <source>
        <dbReference type="ARBA" id="ARBA00010574"/>
    </source>
</evidence>
<dbReference type="GO" id="GO:0090071">
    <property type="term" value="P:negative regulation of ribosome biogenesis"/>
    <property type="evidence" value="ECO:0007669"/>
    <property type="project" value="UniProtKB-UniRule"/>
</dbReference>
<keyword evidence="2" id="KW-0678">Repressor</keyword>
<dbReference type="GO" id="GO:0042256">
    <property type="term" value="P:cytosolic ribosome assembly"/>
    <property type="evidence" value="ECO:0007669"/>
    <property type="project" value="UniProtKB-UniRule"/>
</dbReference>
<dbReference type="NCBIfam" id="TIGR00090">
    <property type="entry name" value="rsfS_iojap_ybeB"/>
    <property type="match status" value="1"/>
</dbReference>
<comment type="subcellular location">
    <subcellularLocation>
        <location evidence="2">Cytoplasm</location>
    </subcellularLocation>
</comment>
<dbReference type="PANTHER" id="PTHR21043:SF0">
    <property type="entry name" value="MITOCHONDRIAL ASSEMBLY OF RIBOSOMAL LARGE SUBUNIT PROTEIN 1"/>
    <property type="match status" value="1"/>
</dbReference>
<reference evidence="4" key="1">
    <citation type="submission" date="2017-08" db="EMBL/GenBank/DDBJ databases">
        <title>A dynamic microbial community with high functional redundancy inhabits the cold, oxic subseafloor aquifer.</title>
        <authorList>
            <person name="Tully B.J."/>
            <person name="Wheat C.G."/>
            <person name="Glazer B.T."/>
            <person name="Huber J.A."/>
        </authorList>
    </citation>
    <scope>NUCLEOTIDE SEQUENCE [LARGE SCALE GENOMIC DNA]</scope>
</reference>
<dbReference type="HAMAP" id="MF_01477">
    <property type="entry name" value="Iojap_RsfS"/>
    <property type="match status" value="1"/>
</dbReference>
<accession>A0A2A4YCK5</accession>
<proteinExistence type="inferred from homology"/>
<dbReference type="AlphaFoldDB" id="A0A2A4YCK5"/>
<dbReference type="GO" id="GO:0043023">
    <property type="term" value="F:ribosomal large subunit binding"/>
    <property type="evidence" value="ECO:0007669"/>
    <property type="project" value="TreeGrafter"/>
</dbReference>
<dbReference type="InterPro" id="IPR004394">
    <property type="entry name" value="Iojap/RsfS/C7orf30"/>
</dbReference>